<gene>
    <name evidence="15" type="ORF">SAMN05421749_102465</name>
</gene>
<dbReference type="GO" id="GO:0008800">
    <property type="term" value="F:beta-lactamase activity"/>
    <property type="evidence" value="ECO:0007669"/>
    <property type="project" value="UniProtKB-EC"/>
</dbReference>
<evidence type="ECO:0000256" key="8">
    <source>
        <dbReference type="ARBA" id="ARBA00022729"/>
    </source>
</evidence>
<dbReference type="InterPro" id="IPR058199">
    <property type="entry name" value="BlaB//VIM/IMP-1"/>
</dbReference>
<comment type="cofactor">
    <cofactor evidence="2">
        <name>Zn(2+)</name>
        <dbReference type="ChEBI" id="CHEBI:29105"/>
    </cofactor>
</comment>
<dbReference type="PROSITE" id="PS00744">
    <property type="entry name" value="BETA_LACTAMASE_B_2"/>
    <property type="match status" value="1"/>
</dbReference>
<organism evidence="15 16">
    <name type="scientific">Acinetobacter marinus</name>
    <dbReference type="NCBI Taxonomy" id="281375"/>
    <lineage>
        <taxon>Bacteria</taxon>
        <taxon>Pseudomonadati</taxon>
        <taxon>Pseudomonadota</taxon>
        <taxon>Gammaproteobacteria</taxon>
        <taxon>Moraxellales</taxon>
        <taxon>Moraxellaceae</taxon>
        <taxon>Acinetobacter</taxon>
    </lineage>
</organism>
<dbReference type="GO" id="GO:0017001">
    <property type="term" value="P:antibiotic catabolic process"/>
    <property type="evidence" value="ECO:0007669"/>
    <property type="project" value="InterPro"/>
</dbReference>
<feature type="chain" id="PRO_5017457534" description="beta-lactamase" evidence="13">
    <location>
        <begin position="25"/>
        <end position="274"/>
    </location>
</feature>
<dbReference type="GO" id="GO:0046677">
    <property type="term" value="P:response to antibiotic"/>
    <property type="evidence" value="ECO:0007669"/>
    <property type="project" value="UniProtKB-KW"/>
</dbReference>
<evidence type="ECO:0000259" key="14">
    <source>
        <dbReference type="SMART" id="SM00849"/>
    </source>
</evidence>
<evidence type="ECO:0000313" key="16">
    <source>
        <dbReference type="Proteomes" id="UP000242317"/>
    </source>
</evidence>
<dbReference type="Gene3D" id="3.60.15.10">
    <property type="entry name" value="Ribonuclease Z/Hydroxyacylglutathione hydrolase-like"/>
    <property type="match status" value="1"/>
</dbReference>
<feature type="domain" description="Metallo-beta-lactamase" evidence="14">
    <location>
        <begin position="80"/>
        <end position="249"/>
    </location>
</feature>
<comment type="subunit">
    <text evidence="5">Monomer.</text>
</comment>
<evidence type="ECO:0000256" key="13">
    <source>
        <dbReference type="SAM" id="SignalP"/>
    </source>
</evidence>
<proteinExistence type="inferred from homology"/>
<dbReference type="GO" id="GO:0008270">
    <property type="term" value="F:zinc ion binding"/>
    <property type="evidence" value="ECO:0007669"/>
    <property type="project" value="InterPro"/>
</dbReference>
<evidence type="ECO:0000256" key="7">
    <source>
        <dbReference type="ARBA" id="ARBA00022723"/>
    </source>
</evidence>
<protein>
    <recommendedName>
        <fullName evidence="6">beta-lactamase</fullName>
        <ecNumber evidence="6">3.5.2.6</ecNumber>
    </recommendedName>
</protein>
<dbReference type="Pfam" id="PF00753">
    <property type="entry name" value="Lactamase_B"/>
    <property type="match status" value="1"/>
</dbReference>
<dbReference type="AlphaFoldDB" id="A0A1G6HRK8"/>
<keyword evidence="16" id="KW-1185">Reference proteome</keyword>
<evidence type="ECO:0000256" key="10">
    <source>
        <dbReference type="ARBA" id="ARBA00022801"/>
    </source>
</evidence>
<feature type="signal peptide" evidence="13">
    <location>
        <begin position="1"/>
        <end position="24"/>
    </location>
</feature>
<evidence type="ECO:0000256" key="6">
    <source>
        <dbReference type="ARBA" id="ARBA00012865"/>
    </source>
</evidence>
<dbReference type="SMART" id="SM00849">
    <property type="entry name" value="Lactamase_B"/>
    <property type="match status" value="1"/>
</dbReference>
<evidence type="ECO:0000256" key="12">
    <source>
        <dbReference type="ARBA" id="ARBA00023251"/>
    </source>
</evidence>
<dbReference type="InterPro" id="IPR050855">
    <property type="entry name" value="NDM-1-like"/>
</dbReference>
<keyword evidence="10" id="KW-0378">Hydrolase</keyword>
<keyword evidence="12" id="KW-0046">Antibiotic resistance</keyword>
<comment type="similarity">
    <text evidence="4">Belongs to the metallo-beta-lactamase superfamily. Class-B beta-lactamase family.</text>
</comment>
<sequence>MKSRSAMQMMLISALAVTTQLSLAEPDALIKPIPNTKSSSITQSTAKTVYQSEDLVITELAPNVYQHTSYFKSETWGKVPSNGMVVINHNEAVVVDTPVDDKSATELIKWIEMTSNAKTLAVVSTHFHEDTLGGTAAFQHVNIPTFASLKTLELAKGKYPALPKFGFENSLHIDVGDSYVEVKFLGKGHTKDNVVAYYPAEKVLFGGCLVKELDAKKGNLDDANVGAWSNTIDQVMKTYPNAKIVIPGHGQAGDQTLLHYTKALFLMVSVDTPK</sequence>
<name>A0A1G6HRK8_9GAMM</name>
<comment type="subcellular location">
    <subcellularLocation>
        <location evidence="3">Periplasm</location>
    </subcellularLocation>
</comment>
<dbReference type="PANTHER" id="PTHR42951">
    <property type="entry name" value="METALLO-BETA-LACTAMASE DOMAIN-CONTAINING"/>
    <property type="match status" value="1"/>
</dbReference>
<evidence type="ECO:0000313" key="15">
    <source>
        <dbReference type="EMBL" id="SDB96937.1"/>
    </source>
</evidence>
<evidence type="ECO:0000256" key="3">
    <source>
        <dbReference type="ARBA" id="ARBA00004418"/>
    </source>
</evidence>
<keyword evidence="11" id="KW-0862">Zinc</keyword>
<dbReference type="PANTHER" id="PTHR42951:SF4">
    <property type="entry name" value="ACYL-COENZYME A THIOESTERASE MBLAC2"/>
    <property type="match status" value="1"/>
</dbReference>
<dbReference type="InterPro" id="IPR036866">
    <property type="entry name" value="RibonucZ/Hydroxyglut_hydro"/>
</dbReference>
<dbReference type="NCBIfam" id="NF012229">
    <property type="entry name" value="bla_class_B_core"/>
    <property type="match status" value="1"/>
</dbReference>
<evidence type="ECO:0000256" key="5">
    <source>
        <dbReference type="ARBA" id="ARBA00011245"/>
    </source>
</evidence>
<keyword evidence="8 13" id="KW-0732">Signal</keyword>
<evidence type="ECO:0000256" key="9">
    <source>
        <dbReference type="ARBA" id="ARBA00022764"/>
    </source>
</evidence>
<accession>A0A1G6HRK8</accession>
<dbReference type="GO" id="GO:0042597">
    <property type="term" value="C:periplasmic space"/>
    <property type="evidence" value="ECO:0007669"/>
    <property type="project" value="UniProtKB-SubCell"/>
</dbReference>
<dbReference type="InterPro" id="IPR001279">
    <property type="entry name" value="Metallo-B-lactamas"/>
</dbReference>
<dbReference type="EMBL" id="FMYK01000002">
    <property type="protein sequence ID" value="SDB96937.1"/>
    <property type="molecule type" value="Genomic_DNA"/>
</dbReference>
<comment type="catalytic activity">
    <reaction evidence="1">
        <text>a beta-lactam + H2O = a substituted beta-amino acid</text>
        <dbReference type="Rhea" id="RHEA:20401"/>
        <dbReference type="ChEBI" id="CHEBI:15377"/>
        <dbReference type="ChEBI" id="CHEBI:35627"/>
        <dbReference type="ChEBI" id="CHEBI:140347"/>
        <dbReference type="EC" id="3.5.2.6"/>
    </reaction>
</comment>
<evidence type="ECO:0000256" key="1">
    <source>
        <dbReference type="ARBA" id="ARBA00001526"/>
    </source>
</evidence>
<evidence type="ECO:0000256" key="2">
    <source>
        <dbReference type="ARBA" id="ARBA00001947"/>
    </source>
</evidence>
<reference evidence="16" key="1">
    <citation type="submission" date="2016-09" db="EMBL/GenBank/DDBJ databases">
        <authorList>
            <person name="Varghese N."/>
            <person name="Submissions S."/>
        </authorList>
    </citation>
    <scope>NUCLEOTIDE SEQUENCE [LARGE SCALE GENOMIC DNA]</scope>
    <source>
        <strain evidence="16">ANC 3699</strain>
    </source>
</reference>
<dbReference type="RefSeq" id="WP_171259057.1">
    <property type="nucleotide sequence ID" value="NZ_FMYK01000002.1"/>
</dbReference>
<evidence type="ECO:0000256" key="11">
    <source>
        <dbReference type="ARBA" id="ARBA00022833"/>
    </source>
</evidence>
<dbReference type="InterPro" id="IPR001018">
    <property type="entry name" value="Beta-lactamase_class-B_CS"/>
</dbReference>
<dbReference type="Proteomes" id="UP000242317">
    <property type="component" value="Unassembled WGS sequence"/>
</dbReference>
<keyword evidence="7" id="KW-0479">Metal-binding</keyword>
<dbReference type="SUPFAM" id="SSF56281">
    <property type="entry name" value="Metallo-hydrolase/oxidoreductase"/>
    <property type="match status" value="1"/>
</dbReference>
<dbReference type="NCBIfam" id="NF033088">
    <property type="entry name" value="bla_subclass_B1"/>
    <property type="match status" value="1"/>
</dbReference>
<dbReference type="EC" id="3.5.2.6" evidence="6"/>
<evidence type="ECO:0000256" key="4">
    <source>
        <dbReference type="ARBA" id="ARBA00005250"/>
    </source>
</evidence>
<keyword evidence="9" id="KW-0574">Periplasm</keyword>